<dbReference type="RefSeq" id="XP_065643083.1">
    <property type="nucleotide sequence ID" value="XM_065787011.1"/>
</dbReference>
<evidence type="ECO:0000256" key="1">
    <source>
        <dbReference type="SAM" id="MobiDB-lite"/>
    </source>
</evidence>
<accession>A0ABM4B2R6</accession>
<reference evidence="2" key="1">
    <citation type="submission" date="2025-05" db="UniProtKB">
        <authorList>
            <consortium name="RefSeq"/>
        </authorList>
    </citation>
    <scope>NUCLEOTIDE SEQUENCE [LARGE SCALE GENOMIC DNA]</scope>
</reference>
<reference evidence="3" key="2">
    <citation type="submission" date="2025-08" db="UniProtKB">
        <authorList>
            <consortium name="RefSeq"/>
        </authorList>
    </citation>
    <scope>IDENTIFICATION</scope>
</reference>
<sequence>MLTFLVNTILCYITVRLTPKKDCAVESTARNISNVTDVDFTISENDMFEASFSKDTEPNYDISCLSNNDVHSASTESTVILSPEDLRPFKKAELRKRVRVNKRNRTTSILTDSTNMNVLKIEKESAKKKKSAIEERKQANMSNKDNIKMSKRSTSKGSIHLMEKSLNCPNSSVEKKSATATIVIKETTRTTTTAKKPTTATAQPTPPPPTTAATSIAKTQTTAITKPTSPSPPLPTTTTTPKTPTAATTPPSPTTTTPTTPLTTTTSTPTTLTTPLTTTTTTPTTPTIPQATTTTTAKTSTKIAIATTTIRPETPTKITILVLLFYTLT</sequence>
<gene>
    <name evidence="3" type="primary">LOC136074672</name>
</gene>
<organism evidence="2 3">
    <name type="scientific">Hydra vulgaris</name>
    <name type="common">Hydra</name>
    <name type="synonym">Hydra attenuata</name>
    <dbReference type="NCBI Taxonomy" id="6087"/>
    <lineage>
        <taxon>Eukaryota</taxon>
        <taxon>Metazoa</taxon>
        <taxon>Cnidaria</taxon>
        <taxon>Hydrozoa</taxon>
        <taxon>Hydroidolina</taxon>
        <taxon>Anthoathecata</taxon>
        <taxon>Aplanulata</taxon>
        <taxon>Hydridae</taxon>
        <taxon>Hydra</taxon>
    </lineage>
</organism>
<feature type="region of interest" description="Disordered" evidence="1">
    <location>
        <begin position="184"/>
        <end position="295"/>
    </location>
</feature>
<evidence type="ECO:0000313" key="2">
    <source>
        <dbReference type="Proteomes" id="UP001652625"/>
    </source>
</evidence>
<evidence type="ECO:0000313" key="3">
    <source>
        <dbReference type="RefSeq" id="XP_065643083.1"/>
    </source>
</evidence>
<feature type="compositionally biased region" description="Basic and acidic residues" evidence="1">
    <location>
        <begin position="129"/>
        <end position="138"/>
    </location>
</feature>
<feature type="compositionally biased region" description="Low complexity" evidence="1">
    <location>
        <begin position="184"/>
        <end position="203"/>
    </location>
</feature>
<feature type="region of interest" description="Disordered" evidence="1">
    <location>
        <begin position="129"/>
        <end position="156"/>
    </location>
</feature>
<proteinExistence type="predicted"/>
<feature type="compositionally biased region" description="Low complexity" evidence="1">
    <location>
        <begin position="211"/>
        <end position="228"/>
    </location>
</feature>
<dbReference type="Proteomes" id="UP001652625">
    <property type="component" value="Chromosome 01"/>
</dbReference>
<protein>
    <submittedName>
        <fullName evidence="3">Integumentary mucin C.1-like</fullName>
    </submittedName>
</protein>
<dbReference type="GeneID" id="136074672"/>
<keyword evidence="2" id="KW-1185">Reference proteome</keyword>
<feature type="compositionally biased region" description="Low complexity" evidence="1">
    <location>
        <begin position="236"/>
        <end position="295"/>
    </location>
</feature>
<name>A0ABM4B2R6_HYDVU</name>